<dbReference type="Pfam" id="PF04549">
    <property type="entry name" value="CD47"/>
    <property type="match status" value="1"/>
</dbReference>
<protein>
    <submittedName>
        <fullName evidence="4">CD47-like protein</fullName>
    </submittedName>
</protein>
<organism evidence="4 5">
    <name type="scientific">Cotia virus</name>
    <dbReference type="NCBI Taxonomy" id="39444"/>
    <lineage>
        <taxon>Viruses</taxon>
        <taxon>Varidnaviria</taxon>
        <taxon>Bamfordvirae</taxon>
        <taxon>Nucleocytoviricota</taxon>
        <taxon>Pokkesviricetes</taxon>
        <taxon>Chitovirales</taxon>
        <taxon>Poxviridae</taxon>
        <taxon>Chordopoxvirinae</taxon>
        <taxon>Oryzopoxvirus</taxon>
        <taxon>Oryzopoxvirus cotia</taxon>
    </lineage>
</organism>
<accession>A0A097IW10</accession>
<evidence type="ECO:0000256" key="1">
    <source>
        <dbReference type="SAM" id="Phobius"/>
    </source>
</evidence>
<reference evidence="4 5" key="1">
    <citation type="submission" date="2014-09" db="EMBL/GenBank/DDBJ databases">
        <title>Complete Genome Sequence of the Embu Virus Strain SPAn 880.</title>
        <authorList>
            <person name="Ibrahim M.S."/>
            <person name="Antwerpen M.H."/>
            <person name="Georgi E."/>
            <person name="Vette P."/>
            <person name="Zoeller G."/>
            <person name="Meyer H."/>
        </authorList>
    </citation>
    <scope>NUCLEOTIDE SEQUENCE [LARGE SCALE GENOMIC DNA]</scope>
    <source>
        <strain evidence="4">SPAn880</strain>
    </source>
</reference>
<feature type="transmembrane region" description="Helical" evidence="1">
    <location>
        <begin position="192"/>
        <end position="215"/>
    </location>
</feature>
<feature type="transmembrane region" description="Helical" evidence="1">
    <location>
        <begin position="105"/>
        <end position="125"/>
    </location>
</feature>
<dbReference type="InterPro" id="IPR013147">
    <property type="entry name" value="CD47-like_TM"/>
</dbReference>
<feature type="domain" description="CD47-like transmembrane" evidence="2">
    <location>
        <begin position="107"/>
        <end position="248"/>
    </location>
</feature>
<evidence type="ECO:0000259" key="2">
    <source>
        <dbReference type="Pfam" id="PF04549"/>
    </source>
</evidence>
<evidence type="ECO:0000313" key="5">
    <source>
        <dbReference type="Proteomes" id="UP000121784"/>
    </source>
</evidence>
<sequence>MKNILFYYILFIFNIYIVYSNNITINYTLCNNTITIPCIFNKNVNIPVNWTYNNIKIINKDVLKLNFLYNLSEHVLTCSYKIKNNYIKNDIYLKFTNKLFSDSEVDFIICTVYIIMLTIWIDIFIVTFRINNTKHIINYYVSIILTTITTISGQYIILNEYFESYGISLIQLSIFIFVIIQIKLYTYLNQSYFFLLLANIQMIFFITSTIIIIISKSECYKYIYSCIYSYSIVFILIFSHFYMIILLIAPITYKVKYSNFDIILY</sequence>
<feature type="transmembrane region" description="Helical" evidence="1">
    <location>
        <begin position="164"/>
        <end position="185"/>
    </location>
</feature>
<feature type="transmembrane region" description="Helical" evidence="1">
    <location>
        <begin position="137"/>
        <end position="158"/>
    </location>
</feature>
<dbReference type="Proteomes" id="UP000121784">
    <property type="component" value="Segment"/>
</dbReference>
<evidence type="ECO:0000313" key="4">
    <source>
        <dbReference type="EMBL" id="AIT70761.1"/>
    </source>
</evidence>
<dbReference type="InterPro" id="IPR013270">
    <property type="entry name" value="CD47_Vset"/>
</dbReference>
<dbReference type="Pfam" id="PF08204">
    <property type="entry name" value="V-set_CD47"/>
    <property type="match status" value="1"/>
</dbReference>
<dbReference type="EMBL" id="KM595078">
    <property type="protein sequence ID" value="AIT70761.1"/>
    <property type="molecule type" value="Genomic_DNA"/>
</dbReference>
<keyword evidence="1" id="KW-0812">Transmembrane</keyword>
<evidence type="ECO:0000259" key="3">
    <source>
        <dbReference type="Pfam" id="PF08204"/>
    </source>
</evidence>
<gene>
    <name evidence="4" type="primary">146</name>
</gene>
<keyword evidence="1" id="KW-1133">Transmembrane helix</keyword>
<keyword evidence="1" id="KW-0472">Membrane</keyword>
<feature type="domain" description="CD47 immunoglobulin-like" evidence="3">
    <location>
        <begin position="8"/>
        <end position="104"/>
    </location>
</feature>
<name>A0A097IW10_9POXV</name>
<feature type="transmembrane region" description="Helical" evidence="1">
    <location>
        <begin position="5"/>
        <end position="25"/>
    </location>
</feature>
<proteinExistence type="predicted"/>
<feature type="transmembrane region" description="Helical" evidence="1">
    <location>
        <begin position="227"/>
        <end position="249"/>
    </location>
</feature>